<dbReference type="Gene3D" id="3.30.565.10">
    <property type="entry name" value="Histidine kinase-like ATPase, C-terminal domain"/>
    <property type="match status" value="1"/>
</dbReference>
<keyword evidence="3" id="KW-0418">Kinase</keyword>
<dbReference type="EMBL" id="VIWT01000002">
    <property type="protein sequence ID" value="TWF91488.1"/>
    <property type="molecule type" value="Genomic_DNA"/>
</dbReference>
<evidence type="ECO:0000313" key="4">
    <source>
        <dbReference type="Proteomes" id="UP000317940"/>
    </source>
</evidence>
<organism evidence="3 4">
    <name type="scientific">Kitasatospora viridis</name>
    <dbReference type="NCBI Taxonomy" id="281105"/>
    <lineage>
        <taxon>Bacteria</taxon>
        <taxon>Bacillati</taxon>
        <taxon>Actinomycetota</taxon>
        <taxon>Actinomycetes</taxon>
        <taxon>Kitasatosporales</taxon>
        <taxon>Streptomycetaceae</taxon>
        <taxon>Kitasatospora</taxon>
    </lineage>
</organism>
<name>A0A561TWJ5_9ACTN</name>
<sequence length="94" mass="10243">MISELIANAVVHGSAGLDEPIFLWFEGSSECLRIEVRDSSAEPPTVRPVEPEDESGRGLWLINELALTWGHGPRDDGPGKRVWVSIAPAHMGLL</sequence>
<dbReference type="PANTHER" id="PTHR35526">
    <property type="entry name" value="ANTI-SIGMA-F FACTOR RSBW-RELATED"/>
    <property type="match status" value="1"/>
</dbReference>
<dbReference type="GO" id="GO:0004674">
    <property type="term" value="F:protein serine/threonine kinase activity"/>
    <property type="evidence" value="ECO:0007669"/>
    <property type="project" value="UniProtKB-KW"/>
</dbReference>
<evidence type="ECO:0000313" key="3">
    <source>
        <dbReference type="EMBL" id="TWF91488.1"/>
    </source>
</evidence>
<evidence type="ECO:0000259" key="2">
    <source>
        <dbReference type="Pfam" id="PF13581"/>
    </source>
</evidence>
<dbReference type="SUPFAM" id="SSF55874">
    <property type="entry name" value="ATPase domain of HSP90 chaperone/DNA topoisomerase II/histidine kinase"/>
    <property type="match status" value="1"/>
</dbReference>
<dbReference type="InterPro" id="IPR050267">
    <property type="entry name" value="Anti-sigma-factor_SerPK"/>
</dbReference>
<dbReference type="AlphaFoldDB" id="A0A561TWJ5"/>
<dbReference type="PANTHER" id="PTHR35526:SF3">
    <property type="entry name" value="ANTI-SIGMA-F FACTOR RSBW"/>
    <property type="match status" value="1"/>
</dbReference>
<dbReference type="InterPro" id="IPR003594">
    <property type="entry name" value="HATPase_dom"/>
</dbReference>
<dbReference type="CDD" id="cd16936">
    <property type="entry name" value="HATPase_RsbW-like"/>
    <property type="match status" value="1"/>
</dbReference>
<reference evidence="3 4" key="1">
    <citation type="submission" date="2019-06" db="EMBL/GenBank/DDBJ databases">
        <title>Sequencing the genomes of 1000 actinobacteria strains.</title>
        <authorList>
            <person name="Klenk H.-P."/>
        </authorList>
    </citation>
    <scope>NUCLEOTIDE SEQUENCE [LARGE SCALE GENOMIC DNA]</scope>
    <source>
        <strain evidence="3 4">DSM 44826</strain>
    </source>
</reference>
<dbReference type="Pfam" id="PF13581">
    <property type="entry name" value="HATPase_c_2"/>
    <property type="match status" value="1"/>
</dbReference>
<comment type="caution">
    <text evidence="3">The sequence shown here is derived from an EMBL/GenBank/DDBJ whole genome shotgun (WGS) entry which is preliminary data.</text>
</comment>
<feature type="domain" description="Histidine kinase/HSP90-like ATPase" evidence="2">
    <location>
        <begin position="2"/>
        <end position="69"/>
    </location>
</feature>
<protein>
    <submittedName>
        <fullName evidence="3">Histidine kinase-like protein</fullName>
    </submittedName>
</protein>
<gene>
    <name evidence="3" type="ORF">FHX73_12603</name>
</gene>
<evidence type="ECO:0000256" key="1">
    <source>
        <dbReference type="ARBA" id="ARBA00022527"/>
    </source>
</evidence>
<dbReference type="InterPro" id="IPR036890">
    <property type="entry name" value="HATPase_C_sf"/>
</dbReference>
<keyword evidence="1" id="KW-0723">Serine/threonine-protein kinase</keyword>
<accession>A0A561TWJ5</accession>
<dbReference type="Proteomes" id="UP000317940">
    <property type="component" value="Unassembled WGS sequence"/>
</dbReference>
<keyword evidence="3" id="KW-0808">Transferase</keyword>
<proteinExistence type="predicted"/>
<keyword evidence="4" id="KW-1185">Reference proteome</keyword>